<evidence type="ECO:0000256" key="1">
    <source>
        <dbReference type="ARBA" id="ARBA00022723"/>
    </source>
</evidence>
<feature type="compositionally biased region" description="Polar residues" evidence="4">
    <location>
        <begin position="533"/>
        <end position="542"/>
    </location>
</feature>
<accession>A0ABQ5FLL7</accession>
<feature type="compositionally biased region" description="Polar residues" evidence="4">
    <location>
        <begin position="972"/>
        <end position="987"/>
    </location>
</feature>
<name>A0ABQ5FLL7_9ASTR</name>
<dbReference type="EMBL" id="BQNB010017474">
    <property type="protein sequence ID" value="GJT63612.1"/>
    <property type="molecule type" value="Genomic_DNA"/>
</dbReference>
<dbReference type="Proteomes" id="UP001151760">
    <property type="component" value="Unassembled WGS sequence"/>
</dbReference>
<dbReference type="Pfam" id="PF07727">
    <property type="entry name" value="RVT_2"/>
    <property type="match status" value="1"/>
</dbReference>
<gene>
    <name evidence="6" type="ORF">Tco_1015092</name>
</gene>
<keyword evidence="1" id="KW-0479">Metal-binding</keyword>
<evidence type="ECO:0000256" key="4">
    <source>
        <dbReference type="SAM" id="MobiDB-lite"/>
    </source>
</evidence>
<keyword evidence="3" id="KW-0175">Coiled coil</keyword>
<reference evidence="6" key="2">
    <citation type="submission" date="2022-01" db="EMBL/GenBank/DDBJ databases">
        <authorList>
            <person name="Yamashiro T."/>
            <person name="Shiraishi A."/>
            <person name="Satake H."/>
            <person name="Nakayama K."/>
        </authorList>
    </citation>
    <scope>NUCLEOTIDE SEQUENCE</scope>
</reference>
<feature type="region of interest" description="Disordered" evidence="4">
    <location>
        <begin position="944"/>
        <end position="987"/>
    </location>
</feature>
<dbReference type="PANTHER" id="PTHR42648">
    <property type="entry name" value="TRANSPOSASE, PUTATIVE-RELATED"/>
    <property type="match status" value="1"/>
</dbReference>
<protein>
    <submittedName>
        <fullName evidence="6">Ribonuclease H-like domain-containing protein</fullName>
    </submittedName>
</protein>
<dbReference type="SUPFAM" id="SSF53098">
    <property type="entry name" value="Ribonuclease H-like"/>
    <property type="match status" value="1"/>
</dbReference>
<dbReference type="Gene3D" id="3.30.420.10">
    <property type="entry name" value="Ribonuclease H-like superfamily/Ribonuclease H"/>
    <property type="match status" value="1"/>
</dbReference>
<dbReference type="InterPro" id="IPR012337">
    <property type="entry name" value="RNaseH-like_sf"/>
</dbReference>
<evidence type="ECO:0000256" key="2">
    <source>
        <dbReference type="ARBA" id="ARBA00022801"/>
    </source>
</evidence>
<evidence type="ECO:0000256" key="3">
    <source>
        <dbReference type="SAM" id="Coils"/>
    </source>
</evidence>
<dbReference type="Pfam" id="PF25597">
    <property type="entry name" value="SH3_retrovirus"/>
    <property type="match status" value="1"/>
</dbReference>
<sequence length="1282" mass="144875">MTGNKCYLDEYEDYDGGFVSFGDGKGIISRKGKIKTGSLDFDDVYFCKELKYNMFSVSQICNKKNNVLFTDTEWLVLSSNFKLLDESQVLLRVPRNDNIYSVDLKSVVPTRGLTCLIAKAIIDESNTWHRRLGHINFKTMNKLVKGNLVKGLPSKIFENDHSCVACQKGKQHKASYKTKLVNSISKPLHMLHMDLFGPTNVKSLMKKSYCLVVTDDFSRFSWVFFLATKDETSGILKTFITEIENQLDHKVKVIRSDNGTEFKNSIMNQFCEMKGIKREFSVARTPQQNGVAERKNRTLIEAARTMLVDSKLPTTFWAEAVNTACYVLNRVLVIKPHNKTPYELIRGRPPLIDFMKPFGCPVTILNTRDHLGKFDGKADEGYFVGYYVVSKAMRVFNKRIRIVEETLNIRFLKNTPNVKGNGPAWLFDVDSLSISMNYVPVAAGNKTNGIVGTKDNIVAGQAQKEKEPEQEYILIPLCITDPLIYQGPKDYEGDDGMKPTEVDENEASDKSGKHDQEVRSESERLNQREMQTEHINSSNGINTVNTHVSTAGPSFDIVVPSTPVNTVGPSVSTANEFEEQLFENFILSKCIYPSTFLDTSFTKFHKDHPKDQVIGSLKTPVQTRHMTKINEEHGLISLVHKLRRTNYKDFQNCLFACFLSQMGPKKPVQALKDPKTNRQLVLNGFFRNKKDEIGIVVKNKARLVAQGHTQEKVYQIDVKSDFLYGKIEEEVYVCQPPGFEDPHFPDKVYKVEKALYGLHQAPRAWYETLSTYLLENGFHRGQIDKTLFIKRHKDDILLVQVYVDDIIFGSTKKQMSNEFETLMHDKFQMSSMGELSFFLGLQVKQKSDGIFISQDKYVAEILKKFDFASVKTASTPMETNKALIKDEEAEDVDVHLYRSMIGSLMYLTASRPDIMFAVCACARDHHKLNSNQIPLLINQSTSSAIQEETKSKGKQEEGKQEVAHDEIEHEQSVPTPSNDPQPSGEDSIQLNDLMVLCTKLQKQVLDLEKAKSDQDIEIANIKKRVDKLEKRRKFKTTGLKRLKKVGASIRIESSNDSLVNETQERQDEDLIFDTGVLDGDEMFVDATTGEKYEQSTKINDSTAGEAVTTAGVEDSTAPTIQVSTADIGDEGVTAAKIDELTLAQTLIEIKAAKPKVVITAATTTTTTRPKARGVVVQEPSEFRTSPEAQPSKSKDKGKAIMIEPEVPLKRKDQVALDEDLARNIQAQLDAEIIEEERLERQKQEEANIALIESWENTQAMMVADRLLDEIFPNKRNEELSDE</sequence>
<feature type="region of interest" description="Disordered" evidence="4">
    <location>
        <begin position="488"/>
        <end position="542"/>
    </location>
</feature>
<feature type="compositionally biased region" description="Basic and acidic residues" evidence="4">
    <location>
        <begin position="489"/>
        <end position="532"/>
    </location>
</feature>
<dbReference type="Pfam" id="PF13976">
    <property type="entry name" value="gag_pre-integrs"/>
    <property type="match status" value="1"/>
</dbReference>
<proteinExistence type="predicted"/>
<dbReference type="SUPFAM" id="SSF56672">
    <property type="entry name" value="DNA/RNA polymerases"/>
    <property type="match status" value="1"/>
</dbReference>
<dbReference type="PROSITE" id="PS50994">
    <property type="entry name" value="INTEGRASE"/>
    <property type="match status" value="1"/>
</dbReference>
<keyword evidence="2" id="KW-0378">Hydrolase</keyword>
<feature type="domain" description="Integrase catalytic" evidence="5">
    <location>
        <begin position="183"/>
        <end position="349"/>
    </location>
</feature>
<feature type="coiled-coil region" evidence="3">
    <location>
        <begin position="990"/>
        <end position="1031"/>
    </location>
</feature>
<dbReference type="InterPro" id="IPR057670">
    <property type="entry name" value="SH3_retrovirus"/>
</dbReference>
<keyword evidence="7" id="KW-1185">Reference proteome</keyword>
<feature type="compositionally biased region" description="Basic and acidic residues" evidence="4">
    <location>
        <begin position="947"/>
        <end position="971"/>
    </location>
</feature>
<reference evidence="6" key="1">
    <citation type="journal article" date="2022" name="Int. J. Mol. Sci.">
        <title>Draft Genome of Tanacetum Coccineum: Genomic Comparison of Closely Related Tanacetum-Family Plants.</title>
        <authorList>
            <person name="Yamashiro T."/>
            <person name="Shiraishi A."/>
            <person name="Nakayama K."/>
            <person name="Satake H."/>
        </authorList>
    </citation>
    <scope>NUCLEOTIDE SEQUENCE</scope>
</reference>
<comment type="caution">
    <text evidence="6">The sequence shown here is derived from an EMBL/GenBank/DDBJ whole genome shotgun (WGS) entry which is preliminary data.</text>
</comment>
<dbReference type="InterPro" id="IPR013103">
    <property type="entry name" value="RVT_2"/>
</dbReference>
<dbReference type="InterPro" id="IPR001584">
    <property type="entry name" value="Integrase_cat-core"/>
</dbReference>
<evidence type="ECO:0000259" key="5">
    <source>
        <dbReference type="PROSITE" id="PS50994"/>
    </source>
</evidence>
<dbReference type="PANTHER" id="PTHR42648:SF32">
    <property type="entry name" value="RIBONUCLEASE H-LIKE DOMAIN, GAG-PRE-INTEGRASE DOMAIN PROTEIN-RELATED"/>
    <property type="match status" value="1"/>
</dbReference>
<dbReference type="InterPro" id="IPR036397">
    <property type="entry name" value="RNaseH_sf"/>
</dbReference>
<feature type="region of interest" description="Disordered" evidence="4">
    <location>
        <begin position="1169"/>
        <end position="1196"/>
    </location>
</feature>
<evidence type="ECO:0000313" key="6">
    <source>
        <dbReference type="EMBL" id="GJT63612.1"/>
    </source>
</evidence>
<feature type="compositionally biased region" description="Polar residues" evidence="4">
    <location>
        <begin position="1182"/>
        <end position="1191"/>
    </location>
</feature>
<dbReference type="Pfam" id="PF00665">
    <property type="entry name" value="rve"/>
    <property type="match status" value="1"/>
</dbReference>
<organism evidence="6 7">
    <name type="scientific">Tanacetum coccineum</name>
    <dbReference type="NCBI Taxonomy" id="301880"/>
    <lineage>
        <taxon>Eukaryota</taxon>
        <taxon>Viridiplantae</taxon>
        <taxon>Streptophyta</taxon>
        <taxon>Embryophyta</taxon>
        <taxon>Tracheophyta</taxon>
        <taxon>Spermatophyta</taxon>
        <taxon>Magnoliopsida</taxon>
        <taxon>eudicotyledons</taxon>
        <taxon>Gunneridae</taxon>
        <taxon>Pentapetalae</taxon>
        <taxon>asterids</taxon>
        <taxon>campanulids</taxon>
        <taxon>Asterales</taxon>
        <taxon>Asteraceae</taxon>
        <taxon>Asteroideae</taxon>
        <taxon>Anthemideae</taxon>
        <taxon>Anthemidinae</taxon>
        <taxon>Tanacetum</taxon>
    </lineage>
</organism>
<dbReference type="InterPro" id="IPR039537">
    <property type="entry name" value="Retrotran_Ty1/copia-like"/>
</dbReference>
<dbReference type="InterPro" id="IPR043502">
    <property type="entry name" value="DNA/RNA_pol_sf"/>
</dbReference>
<dbReference type="InterPro" id="IPR025724">
    <property type="entry name" value="GAG-pre-integrase_dom"/>
</dbReference>
<evidence type="ECO:0000313" key="7">
    <source>
        <dbReference type="Proteomes" id="UP001151760"/>
    </source>
</evidence>